<feature type="region of interest" description="Disordered" evidence="4">
    <location>
        <begin position="232"/>
        <end position="270"/>
    </location>
</feature>
<accession>A0A4V1R2I3</accession>
<evidence type="ECO:0000313" key="7">
    <source>
        <dbReference type="EMBL" id="RXZ87256.1"/>
    </source>
</evidence>
<dbReference type="GO" id="GO:0050388">
    <property type="term" value="F:uronate dehydrogenase activity"/>
    <property type="evidence" value="ECO:0007669"/>
    <property type="project" value="UniProtKB-EC"/>
</dbReference>
<evidence type="ECO:0000259" key="5">
    <source>
        <dbReference type="Pfam" id="PF01370"/>
    </source>
</evidence>
<dbReference type="Proteomes" id="UP000292686">
    <property type="component" value="Unassembled WGS sequence"/>
</dbReference>
<keyword evidence="8" id="KW-1185">Reference proteome</keyword>
<dbReference type="PANTHER" id="PTHR43103">
    <property type="entry name" value="NUCLEOSIDE-DIPHOSPHATE-SUGAR EPIMERASE"/>
    <property type="match status" value="1"/>
</dbReference>
<keyword evidence="2 6" id="KW-0560">Oxidoreductase</keyword>
<sequence length="270" mass="28845">MADIDTINERWAVTGAAGRIGRSIRRALRERVAELVLLDSAPIDDLGAGERSERIDLADAAALRDAFAGADRVLHLGAVSDEADFHDLVEANVIGTFHVFEAARQAGVARVAFASTGRVTGFYEVGTVVDSTMPVRPDGLYAVSKVAGEAVARLYAEKFGLDVVAVRIGAFDEKPRDARQLSIWLSPGDAERAMIAALTAPVDGFEILLAYSDNTHGWVDLDRSRALGYEPRDDASRVGAENGAVDPVTSGPHAGSLATPEFTLSRQRPF</sequence>
<evidence type="ECO:0000313" key="9">
    <source>
        <dbReference type="Proteomes" id="UP000581087"/>
    </source>
</evidence>
<dbReference type="EMBL" id="JACCBI010000001">
    <property type="protein sequence ID" value="NYD66586.1"/>
    <property type="molecule type" value="Genomic_DNA"/>
</dbReference>
<evidence type="ECO:0000256" key="4">
    <source>
        <dbReference type="SAM" id="MobiDB-lite"/>
    </source>
</evidence>
<dbReference type="Gene3D" id="3.40.50.720">
    <property type="entry name" value="NAD(P)-binding Rossmann-like Domain"/>
    <property type="match status" value="1"/>
</dbReference>
<dbReference type="EC" id="1.1.1.203" evidence="6"/>
<dbReference type="EMBL" id="SDPM01000002">
    <property type="protein sequence ID" value="RXZ87256.1"/>
    <property type="molecule type" value="Genomic_DNA"/>
</dbReference>
<dbReference type="CDD" id="cd08946">
    <property type="entry name" value="SDR_e"/>
    <property type="match status" value="1"/>
</dbReference>
<dbReference type="InterPro" id="IPR001509">
    <property type="entry name" value="Epimerase_deHydtase"/>
</dbReference>
<dbReference type="AlphaFoldDB" id="A0A4V1R2I3"/>
<evidence type="ECO:0000313" key="8">
    <source>
        <dbReference type="Proteomes" id="UP000292686"/>
    </source>
</evidence>
<comment type="similarity">
    <text evidence="1">Belongs to the NAD(P)-dependent epimerase/dehydratase family.</text>
</comment>
<dbReference type="SUPFAM" id="SSF51735">
    <property type="entry name" value="NAD(P)-binding Rossmann-fold domains"/>
    <property type="match status" value="1"/>
</dbReference>
<dbReference type="RefSeq" id="WP_129172831.1">
    <property type="nucleotide sequence ID" value="NZ_JACCBI010000001.1"/>
</dbReference>
<keyword evidence="3" id="KW-0520">NAD</keyword>
<proteinExistence type="inferred from homology"/>
<dbReference type="PANTHER" id="PTHR43103:SF5">
    <property type="entry name" value="4-EPIMERASE, PUTATIVE (AFU_ORTHOLOGUE AFUA_7G00360)-RELATED"/>
    <property type="match status" value="1"/>
</dbReference>
<evidence type="ECO:0000256" key="2">
    <source>
        <dbReference type="ARBA" id="ARBA00023002"/>
    </source>
</evidence>
<protein>
    <submittedName>
        <fullName evidence="7">NAD(P)-dependent oxidoreductase</fullName>
    </submittedName>
    <submittedName>
        <fullName evidence="6">Uronate dehydrogenase</fullName>
        <ecNumber evidence="6">1.1.1.203</ecNumber>
    </submittedName>
</protein>
<gene>
    <name evidence="6" type="ORF">BJ972_001105</name>
    <name evidence="7" type="ORF">ESP50_04870</name>
</gene>
<dbReference type="Proteomes" id="UP000581087">
    <property type="component" value="Unassembled WGS sequence"/>
</dbReference>
<name>A0A4V1R2I3_9MICO</name>
<evidence type="ECO:0000256" key="1">
    <source>
        <dbReference type="ARBA" id="ARBA00007637"/>
    </source>
</evidence>
<reference evidence="7 8" key="1">
    <citation type="submission" date="2019-01" db="EMBL/GenBank/DDBJ databases">
        <title>Agromyces.</title>
        <authorList>
            <person name="Li J."/>
        </authorList>
    </citation>
    <scope>NUCLEOTIDE SEQUENCE [LARGE SCALE GENOMIC DNA]</scope>
    <source>
        <strain evidence="7 8">DSM 23870</strain>
    </source>
</reference>
<reference evidence="6 9" key="2">
    <citation type="submission" date="2020-07" db="EMBL/GenBank/DDBJ databases">
        <title>Sequencing the genomes of 1000 actinobacteria strains.</title>
        <authorList>
            <person name="Klenk H.-P."/>
        </authorList>
    </citation>
    <scope>NUCLEOTIDE SEQUENCE [LARGE SCALE GENOMIC DNA]</scope>
    <source>
        <strain evidence="6 9">DSM 23870</strain>
    </source>
</reference>
<dbReference type="InterPro" id="IPR036291">
    <property type="entry name" value="NAD(P)-bd_dom_sf"/>
</dbReference>
<organism evidence="7 8">
    <name type="scientific">Agromyces atrinae</name>
    <dbReference type="NCBI Taxonomy" id="592376"/>
    <lineage>
        <taxon>Bacteria</taxon>
        <taxon>Bacillati</taxon>
        <taxon>Actinomycetota</taxon>
        <taxon>Actinomycetes</taxon>
        <taxon>Micrococcales</taxon>
        <taxon>Microbacteriaceae</taxon>
        <taxon>Agromyces</taxon>
    </lineage>
</organism>
<evidence type="ECO:0000256" key="3">
    <source>
        <dbReference type="ARBA" id="ARBA00023027"/>
    </source>
</evidence>
<dbReference type="Pfam" id="PF01370">
    <property type="entry name" value="Epimerase"/>
    <property type="match status" value="1"/>
</dbReference>
<dbReference type="OrthoDB" id="9795501at2"/>
<feature type="domain" description="NAD-dependent epimerase/dehydratase" evidence="5">
    <location>
        <begin position="12"/>
        <end position="168"/>
    </location>
</feature>
<evidence type="ECO:0000313" key="6">
    <source>
        <dbReference type="EMBL" id="NYD66586.1"/>
    </source>
</evidence>
<comment type="caution">
    <text evidence="7">The sequence shown here is derived from an EMBL/GenBank/DDBJ whole genome shotgun (WGS) entry which is preliminary data.</text>
</comment>